<dbReference type="AlphaFoldDB" id="A0A418SKF0"/>
<dbReference type="InterPro" id="IPR036249">
    <property type="entry name" value="Thioredoxin-like_sf"/>
</dbReference>
<dbReference type="Pfam" id="PF00578">
    <property type="entry name" value="AhpC-TSA"/>
    <property type="match status" value="1"/>
</dbReference>
<dbReference type="GO" id="GO:0016209">
    <property type="term" value="F:antioxidant activity"/>
    <property type="evidence" value="ECO:0007669"/>
    <property type="project" value="InterPro"/>
</dbReference>
<dbReference type="PANTHER" id="PTHR42852:SF17">
    <property type="entry name" value="THIOREDOXIN-LIKE PROTEIN HI_1115"/>
    <property type="match status" value="1"/>
</dbReference>
<gene>
    <name evidence="2" type="primary">tlpA</name>
    <name evidence="2" type="ORF">PSAL_019280</name>
</gene>
<dbReference type="InterPro" id="IPR000866">
    <property type="entry name" value="AhpC/TSA"/>
</dbReference>
<keyword evidence="3" id="KW-1185">Reference proteome</keyword>
<evidence type="ECO:0000313" key="3">
    <source>
        <dbReference type="Proteomes" id="UP000283786"/>
    </source>
</evidence>
<accession>A0A418SKF0</accession>
<protein>
    <submittedName>
        <fullName evidence="2">Thiol:disulfide interchange protein TlpA</fullName>
    </submittedName>
</protein>
<organism evidence="2 3">
    <name type="scientific">Pseudooceanicola algae</name>
    <dbReference type="NCBI Taxonomy" id="1537215"/>
    <lineage>
        <taxon>Bacteria</taxon>
        <taxon>Pseudomonadati</taxon>
        <taxon>Pseudomonadota</taxon>
        <taxon>Alphaproteobacteria</taxon>
        <taxon>Rhodobacterales</taxon>
        <taxon>Paracoccaceae</taxon>
        <taxon>Pseudooceanicola</taxon>
    </lineage>
</organism>
<dbReference type="PANTHER" id="PTHR42852">
    <property type="entry name" value="THIOL:DISULFIDE INTERCHANGE PROTEIN DSBE"/>
    <property type="match status" value="1"/>
</dbReference>
<evidence type="ECO:0000313" key="2">
    <source>
        <dbReference type="EMBL" id="QPM90689.1"/>
    </source>
</evidence>
<name>A0A418SKF0_9RHOB</name>
<dbReference type="InterPro" id="IPR017937">
    <property type="entry name" value="Thioredoxin_CS"/>
</dbReference>
<dbReference type="CDD" id="cd02966">
    <property type="entry name" value="TlpA_like_family"/>
    <property type="match status" value="1"/>
</dbReference>
<dbReference type="PROSITE" id="PS51352">
    <property type="entry name" value="THIOREDOXIN_2"/>
    <property type="match status" value="1"/>
</dbReference>
<keyword evidence="1" id="KW-0676">Redox-active center</keyword>
<dbReference type="InterPro" id="IPR013766">
    <property type="entry name" value="Thioredoxin_domain"/>
</dbReference>
<dbReference type="EMBL" id="CP060436">
    <property type="protein sequence ID" value="QPM90689.1"/>
    <property type="molecule type" value="Genomic_DNA"/>
</dbReference>
<dbReference type="OrthoDB" id="9799347at2"/>
<evidence type="ECO:0000256" key="1">
    <source>
        <dbReference type="ARBA" id="ARBA00023284"/>
    </source>
</evidence>
<dbReference type="PROSITE" id="PS00194">
    <property type="entry name" value="THIOREDOXIN_1"/>
    <property type="match status" value="1"/>
</dbReference>
<reference evidence="2 3" key="1">
    <citation type="submission" date="2020-08" db="EMBL/GenBank/DDBJ databases">
        <title>Genome sequence of Rhodobacteraceae bacterium Lw-13e.</title>
        <authorList>
            <person name="Poehlein A."/>
            <person name="Wolter L."/>
            <person name="Daniel R."/>
            <person name="Brinkhoff T."/>
        </authorList>
    </citation>
    <scope>NUCLEOTIDE SEQUENCE [LARGE SCALE GENOMIC DNA]</scope>
    <source>
        <strain evidence="2 3">Lw-13e</strain>
    </source>
</reference>
<dbReference type="Gene3D" id="3.40.30.10">
    <property type="entry name" value="Glutaredoxin"/>
    <property type="match status" value="1"/>
</dbReference>
<proteinExistence type="predicted"/>
<dbReference type="InterPro" id="IPR050553">
    <property type="entry name" value="Thioredoxin_ResA/DsbE_sf"/>
</dbReference>
<dbReference type="SUPFAM" id="SSF52833">
    <property type="entry name" value="Thioredoxin-like"/>
    <property type="match status" value="1"/>
</dbReference>
<dbReference type="GO" id="GO:0015036">
    <property type="term" value="F:disulfide oxidoreductase activity"/>
    <property type="evidence" value="ECO:0007669"/>
    <property type="project" value="UniProtKB-ARBA"/>
</dbReference>
<sequence>MRERLQKRLRSALVYTALGISAISAPVAAWAEPLSPGLITGEMRKLTLSDPAKPLATDLVWESDSGPGSLADYAGKWVVLNFWAVWCGPCKEEMPTLAALETARGGDDFAVVTLATGPNPPVAVAHFLESNGGANLPRWRDPKSAQGRQAAVLAMPVTLIVNPEGAEVARLIGGADWNAPEAHAVLDALAAGR</sequence>
<dbReference type="KEGG" id="palw:PSAL_019280"/>
<dbReference type="Proteomes" id="UP000283786">
    <property type="component" value="Chromosome"/>
</dbReference>